<organism evidence="1 2">
    <name type="scientific">Flavivirga eckloniae</name>
    <dbReference type="NCBI Taxonomy" id="1803846"/>
    <lineage>
        <taxon>Bacteria</taxon>
        <taxon>Pseudomonadati</taxon>
        <taxon>Bacteroidota</taxon>
        <taxon>Flavobacteriia</taxon>
        <taxon>Flavobacteriales</taxon>
        <taxon>Flavobacteriaceae</taxon>
        <taxon>Flavivirga</taxon>
    </lineage>
</organism>
<dbReference type="RefSeq" id="WP_102757816.1">
    <property type="nucleotide sequence ID" value="NZ_CP025791.1"/>
</dbReference>
<dbReference type="AlphaFoldDB" id="A0A2K9PVS8"/>
<sequence length="385" mass="44746">MKLKLYKIIHVIIPFLLFSCIKENGNSYRDALYTGNTNILFNSISLDTISIDASKTSLVGRWSCLEDKLIWGDFFYGFFYIYNTNYNFENKVLGRGNGPNEIPSKKWVDYAVHEDEIFIIGSSYDYYIINNKTWKKINSSRLNFSTENTNIKELVNNPKPHYLGIYEVNYPGLNLSFLNSETLLLSITTSHPKINAYTSRTFYDQTKSIAVLDLKENKIVDIIGNYSPVYENYEYIPQFSNVLFTEFKGKLIISFEADSLIYNIKKDYFITSKFGNKGGNISARYPEVTTTENYVGVYKTDRPKYGYYKYLEQISETGILFRGYQKDKPSQMDGLQIYKDNTLIGDVDVPKGFKVIGYIEPYYYAQLPPDDLKEEFILFKFKINN</sequence>
<evidence type="ECO:0000313" key="1">
    <source>
        <dbReference type="EMBL" id="AUP81173.1"/>
    </source>
</evidence>
<name>A0A2K9PVS8_9FLAO</name>
<evidence type="ECO:0000313" key="2">
    <source>
        <dbReference type="Proteomes" id="UP000235826"/>
    </source>
</evidence>
<proteinExistence type="predicted"/>
<evidence type="ECO:0008006" key="3">
    <source>
        <dbReference type="Google" id="ProtNLM"/>
    </source>
</evidence>
<accession>A0A2K9PVS8</accession>
<reference evidence="1 2" key="1">
    <citation type="submission" date="2018-01" db="EMBL/GenBank/DDBJ databases">
        <title>Complete genome sequence of Flavivirga eckloniae ECD14 isolated from seaweed Ecklonia cava.</title>
        <authorList>
            <person name="Lee J.H."/>
            <person name="Baik K.S."/>
            <person name="Seong C.N."/>
        </authorList>
    </citation>
    <scope>NUCLEOTIDE SEQUENCE [LARGE SCALE GENOMIC DNA]</scope>
    <source>
        <strain evidence="1 2">ECD14</strain>
    </source>
</reference>
<dbReference type="KEGG" id="fek:C1H87_21640"/>
<dbReference type="PROSITE" id="PS51257">
    <property type="entry name" value="PROKAR_LIPOPROTEIN"/>
    <property type="match status" value="1"/>
</dbReference>
<dbReference type="OrthoDB" id="1007219at2"/>
<keyword evidence="2" id="KW-1185">Reference proteome</keyword>
<dbReference type="EMBL" id="CP025791">
    <property type="protein sequence ID" value="AUP81173.1"/>
    <property type="molecule type" value="Genomic_DNA"/>
</dbReference>
<protein>
    <recommendedName>
        <fullName evidence="3">DUF4221 domain-containing protein</fullName>
    </recommendedName>
</protein>
<dbReference type="Proteomes" id="UP000235826">
    <property type="component" value="Chromosome"/>
</dbReference>
<gene>
    <name evidence="1" type="ORF">C1H87_21640</name>
</gene>